<evidence type="ECO:0000313" key="3">
    <source>
        <dbReference type="Proteomes" id="UP000215914"/>
    </source>
</evidence>
<evidence type="ECO:0000256" key="1">
    <source>
        <dbReference type="SAM" id="Phobius"/>
    </source>
</evidence>
<feature type="transmembrane region" description="Helical" evidence="1">
    <location>
        <begin position="25"/>
        <end position="51"/>
    </location>
</feature>
<gene>
    <name evidence="2" type="ORF">HannXRQ_Chr12g0359641</name>
</gene>
<keyword evidence="1" id="KW-1133">Transmembrane helix</keyword>
<keyword evidence="3" id="KW-1185">Reference proteome</keyword>
<dbReference type="Proteomes" id="UP000215914">
    <property type="component" value="Chromosome 12"/>
</dbReference>
<dbReference type="EMBL" id="CM007901">
    <property type="protein sequence ID" value="OTG04196.1"/>
    <property type="molecule type" value="Genomic_DNA"/>
</dbReference>
<proteinExistence type="predicted"/>
<dbReference type="AlphaFoldDB" id="A0A251T119"/>
<name>A0A251T119_HELAN</name>
<evidence type="ECO:0000313" key="2">
    <source>
        <dbReference type="EMBL" id="OTG04196.1"/>
    </source>
</evidence>
<sequence length="128" mass="14862">MVKAPTPLMSSLTQRRRCHGLPMKMVSLVFHIFTHSMKSFVNSVNLLLLAVKRGKYIGLQMYRMVKTTDRAPASSGIIMMICYLTFVTHEPKNDQLKDRGRSRFYQEKYYQYGAILQGVKYIENEQCS</sequence>
<dbReference type="InParanoid" id="A0A251T119"/>
<organism evidence="2 3">
    <name type="scientific">Helianthus annuus</name>
    <name type="common">Common sunflower</name>
    <dbReference type="NCBI Taxonomy" id="4232"/>
    <lineage>
        <taxon>Eukaryota</taxon>
        <taxon>Viridiplantae</taxon>
        <taxon>Streptophyta</taxon>
        <taxon>Embryophyta</taxon>
        <taxon>Tracheophyta</taxon>
        <taxon>Spermatophyta</taxon>
        <taxon>Magnoliopsida</taxon>
        <taxon>eudicotyledons</taxon>
        <taxon>Gunneridae</taxon>
        <taxon>Pentapetalae</taxon>
        <taxon>asterids</taxon>
        <taxon>campanulids</taxon>
        <taxon>Asterales</taxon>
        <taxon>Asteraceae</taxon>
        <taxon>Asteroideae</taxon>
        <taxon>Heliantheae alliance</taxon>
        <taxon>Heliantheae</taxon>
        <taxon>Helianthus</taxon>
    </lineage>
</organism>
<keyword evidence="1" id="KW-0472">Membrane</keyword>
<accession>A0A251T119</accession>
<keyword evidence="1" id="KW-0812">Transmembrane</keyword>
<reference evidence="3" key="1">
    <citation type="journal article" date="2017" name="Nature">
        <title>The sunflower genome provides insights into oil metabolism, flowering and Asterid evolution.</title>
        <authorList>
            <person name="Badouin H."/>
            <person name="Gouzy J."/>
            <person name="Grassa C.J."/>
            <person name="Murat F."/>
            <person name="Staton S.E."/>
            <person name="Cottret L."/>
            <person name="Lelandais-Briere C."/>
            <person name="Owens G.L."/>
            <person name="Carrere S."/>
            <person name="Mayjonade B."/>
            <person name="Legrand L."/>
            <person name="Gill N."/>
            <person name="Kane N.C."/>
            <person name="Bowers J.E."/>
            <person name="Hubner S."/>
            <person name="Bellec A."/>
            <person name="Berard A."/>
            <person name="Berges H."/>
            <person name="Blanchet N."/>
            <person name="Boniface M.C."/>
            <person name="Brunel D."/>
            <person name="Catrice O."/>
            <person name="Chaidir N."/>
            <person name="Claudel C."/>
            <person name="Donnadieu C."/>
            <person name="Faraut T."/>
            <person name="Fievet G."/>
            <person name="Helmstetter N."/>
            <person name="King M."/>
            <person name="Knapp S.J."/>
            <person name="Lai Z."/>
            <person name="Le Paslier M.C."/>
            <person name="Lippi Y."/>
            <person name="Lorenzon L."/>
            <person name="Mandel J.R."/>
            <person name="Marage G."/>
            <person name="Marchand G."/>
            <person name="Marquand E."/>
            <person name="Bret-Mestries E."/>
            <person name="Morien E."/>
            <person name="Nambeesan S."/>
            <person name="Nguyen T."/>
            <person name="Pegot-Espagnet P."/>
            <person name="Pouilly N."/>
            <person name="Raftis F."/>
            <person name="Sallet E."/>
            <person name="Schiex T."/>
            <person name="Thomas J."/>
            <person name="Vandecasteele C."/>
            <person name="Vares D."/>
            <person name="Vear F."/>
            <person name="Vautrin S."/>
            <person name="Crespi M."/>
            <person name="Mangin B."/>
            <person name="Burke J.M."/>
            <person name="Salse J."/>
            <person name="Munos S."/>
            <person name="Vincourt P."/>
            <person name="Rieseberg L.H."/>
            <person name="Langlade N.B."/>
        </authorList>
    </citation>
    <scope>NUCLEOTIDE SEQUENCE [LARGE SCALE GENOMIC DNA]</scope>
    <source>
        <strain evidence="3">cv. SF193</strain>
    </source>
</reference>
<protein>
    <submittedName>
        <fullName evidence="2">Uncharacterized protein</fullName>
    </submittedName>
</protein>
<feature type="transmembrane region" description="Helical" evidence="1">
    <location>
        <begin position="71"/>
        <end position="89"/>
    </location>
</feature>